<dbReference type="PANTHER" id="PTHR45658:SF46">
    <property type="entry name" value="GATA TRANSCRIPTION FACTOR 4"/>
    <property type="match status" value="1"/>
</dbReference>
<dbReference type="AlphaFoldDB" id="A0A1D1XV56"/>
<protein>
    <submittedName>
        <fullName evidence="6">GATA transcription factor 9</fullName>
    </submittedName>
</protein>
<evidence type="ECO:0000256" key="2">
    <source>
        <dbReference type="ARBA" id="ARBA00022771"/>
    </source>
</evidence>
<evidence type="ECO:0000256" key="3">
    <source>
        <dbReference type="ARBA" id="ARBA00022833"/>
    </source>
</evidence>
<dbReference type="PANTHER" id="PTHR45658">
    <property type="entry name" value="GATA TRANSCRIPTION FACTOR"/>
    <property type="match status" value="1"/>
</dbReference>
<accession>A0A1D1XV56</accession>
<dbReference type="InterPro" id="IPR051140">
    <property type="entry name" value="GATA_TF"/>
</dbReference>
<dbReference type="GO" id="GO:0008270">
    <property type="term" value="F:zinc ion binding"/>
    <property type="evidence" value="ECO:0007669"/>
    <property type="project" value="UniProtKB-KW"/>
</dbReference>
<evidence type="ECO:0000256" key="4">
    <source>
        <dbReference type="ARBA" id="ARBA00023159"/>
    </source>
</evidence>
<dbReference type="GO" id="GO:0030154">
    <property type="term" value="P:cell differentiation"/>
    <property type="evidence" value="ECO:0007669"/>
    <property type="project" value="TreeGrafter"/>
</dbReference>
<keyword evidence="3" id="KW-0862">Zinc</keyword>
<feature type="region of interest" description="Disordered" evidence="5">
    <location>
        <begin position="138"/>
        <end position="241"/>
    </location>
</feature>
<sequence length="241" mass="24844">MAPELGMGMSRGLGMGIMPMGMMGMEAAASSFSSAYLCGGLPSTDAMRIDDLLDFSANQDDLFDAAAPAPDNHQGQPLPMHEPPAAAGNLDRTPGAPHMMSTFSDDLYIPSEEAAELEWLSKFVDDSFSDVPFPVSCHGGGGQPVPSSNSTITGMDPSGAVPARARSKRSRAPAAALQHSVSAWCSPPSATSSSSSSSEFPPGGKAKAAGGGRKKEAGVEGGVRRCTHCSSEKTPQWRTGP</sequence>
<name>A0A1D1XV56_9ARAE</name>
<organism evidence="6">
    <name type="scientific">Anthurium amnicola</name>
    <dbReference type="NCBI Taxonomy" id="1678845"/>
    <lineage>
        <taxon>Eukaryota</taxon>
        <taxon>Viridiplantae</taxon>
        <taxon>Streptophyta</taxon>
        <taxon>Embryophyta</taxon>
        <taxon>Tracheophyta</taxon>
        <taxon>Spermatophyta</taxon>
        <taxon>Magnoliopsida</taxon>
        <taxon>Liliopsida</taxon>
        <taxon>Araceae</taxon>
        <taxon>Pothoideae</taxon>
        <taxon>Potheae</taxon>
        <taxon>Anthurium</taxon>
    </lineage>
</organism>
<reference evidence="6" key="1">
    <citation type="submission" date="2015-07" db="EMBL/GenBank/DDBJ databases">
        <title>Transcriptome Assembly of Anthurium amnicola.</title>
        <authorList>
            <person name="Suzuki J."/>
        </authorList>
    </citation>
    <scope>NUCLEOTIDE SEQUENCE</scope>
</reference>
<dbReference type="GO" id="GO:0005634">
    <property type="term" value="C:nucleus"/>
    <property type="evidence" value="ECO:0007669"/>
    <property type="project" value="TreeGrafter"/>
</dbReference>
<keyword evidence="1" id="KW-0479">Metal-binding</keyword>
<gene>
    <name evidence="6" type="primary">GATA9_2</name>
    <name evidence="6" type="ORF">g.31788</name>
</gene>
<keyword evidence="4" id="KW-0010">Activator</keyword>
<evidence type="ECO:0000256" key="5">
    <source>
        <dbReference type="SAM" id="MobiDB-lite"/>
    </source>
</evidence>
<feature type="compositionally biased region" description="Polar residues" evidence="5">
    <location>
        <begin position="228"/>
        <end position="241"/>
    </location>
</feature>
<feature type="non-terminal residue" evidence="6">
    <location>
        <position position="241"/>
    </location>
</feature>
<dbReference type="EMBL" id="GDJX01021672">
    <property type="protein sequence ID" value="JAT46264.1"/>
    <property type="molecule type" value="Transcribed_RNA"/>
</dbReference>
<keyword evidence="2" id="KW-0863">Zinc-finger</keyword>
<feature type="region of interest" description="Disordered" evidence="5">
    <location>
        <begin position="66"/>
        <end position="92"/>
    </location>
</feature>
<feature type="compositionally biased region" description="Low complexity" evidence="5">
    <location>
        <begin position="186"/>
        <end position="208"/>
    </location>
</feature>
<proteinExistence type="predicted"/>
<evidence type="ECO:0000256" key="1">
    <source>
        <dbReference type="ARBA" id="ARBA00022723"/>
    </source>
</evidence>
<evidence type="ECO:0000313" key="6">
    <source>
        <dbReference type="EMBL" id="JAT46264.1"/>
    </source>
</evidence>